<dbReference type="EMBL" id="JBHUME010000007">
    <property type="protein sequence ID" value="MFD2612883.1"/>
    <property type="molecule type" value="Genomic_DNA"/>
</dbReference>
<dbReference type="InterPro" id="IPR037138">
    <property type="entry name" value="His_deacetylse_dom_sf"/>
</dbReference>
<comment type="caution">
    <text evidence="6">The sequence shown here is derived from an EMBL/GenBank/DDBJ whole genome shotgun (WGS) entry which is preliminary data.</text>
</comment>
<gene>
    <name evidence="6" type="ORF">ACFSUF_10670</name>
</gene>
<evidence type="ECO:0000256" key="3">
    <source>
        <dbReference type="ARBA" id="ARBA00020218"/>
    </source>
</evidence>
<comment type="pathway">
    <text evidence="1">Ketone degradation; acetoin degradation.</text>
</comment>
<accession>A0ABW5PE71</accession>
<dbReference type="CDD" id="cd09994">
    <property type="entry name" value="HDAC_AcuC_like"/>
    <property type="match status" value="1"/>
</dbReference>
<dbReference type="PRINTS" id="PR01270">
    <property type="entry name" value="HDASUPER"/>
</dbReference>
<evidence type="ECO:0000256" key="1">
    <source>
        <dbReference type="ARBA" id="ARBA00005101"/>
    </source>
</evidence>
<dbReference type="RefSeq" id="WP_377602722.1">
    <property type="nucleotide sequence ID" value="NZ_JBHUME010000007.1"/>
</dbReference>
<proteinExistence type="inferred from homology"/>
<dbReference type="PANTHER" id="PTHR10625:SF10">
    <property type="entry name" value="HISTONE DEACETYLASE HDAC1"/>
    <property type="match status" value="1"/>
</dbReference>
<sequence>MKAVDGNAKFIFHEEEVDYRFNAEHPFNQQRLVLTCDLLRKSGALPAEALVQPDLADDEEIALVHSREYIEAVKALSGDQPGSEWLAKAEKFGLTSDDTPYFSRMHDITARVAGGSIAAAELVMSGQAQHTLHLAGGLHHAFSAKGAGFCIYNDASIAIAAIRKKYDARILYIDTDVHHGDGVQWTFYTDPQVCTFSIHETGKYLFPGTGGVEERGDGLGFGYNYNLPMEPYTEDASWLECFEDTLSRVADAFKPDLIISQHGCDAHAYDPLSHIHCSMEIYARMPAIIHRLAHQHCEGRWVALGGGGYDIWRVVPRAWSLLWLEMSGHPLGAAIAADGLLPLPAEWLAEWGPRSPEPMPATWLDDASSWEPMPRRAEIAERNRRVRDLAALYLPPRDAG</sequence>
<dbReference type="Pfam" id="PF00850">
    <property type="entry name" value="Hist_deacetyl"/>
    <property type="match status" value="1"/>
</dbReference>
<dbReference type="InterPro" id="IPR000286">
    <property type="entry name" value="HDACs"/>
</dbReference>
<dbReference type="InterPro" id="IPR023801">
    <property type="entry name" value="His_deacetylse_dom"/>
</dbReference>
<keyword evidence="4" id="KW-0006">Acetoin catabolism</keyword>
<organism evidence="6 7">
    <name type="scientific">Paenibacillus gansuensis</name>
    <dbReference type="NCBI Taxonomy" id="306542"/>
    <lineage>
        <taxon>Bacteria</taxon>
        <taxon>Bacillati</taxon>
        <taxon>Bacillota</taxon>
        <taxon>Bacilli</taxon>
        <taxon>Bacillales</taxon>
        <taxon>Paenibacillaceae</taxon>
        <taxon>Paenibacillus</taxon>
    </lineage>
</organism>
<reference evidence="7" key="1">
    <citation type="journal article" date="2019" name="Int. J. Syst. Evol. Microbiol.">
        <title>The Global Catalogue of Microorganisms (GCM) 10K type strain sequencing project: providing services to taxonomists for standard genome sequencing and annotation.</title>
        <authorList>
            <consortium name="The Broad Institute Genomics Platform"/>
            <consortium name="The Broad Institute Genome Sequencing Center for Infectious Disease"/>
            <person name="Wu L."/>
            <person name="Ma J."/>
        </authorList>
    </citation>
    <scope>NUCLEOTIDE SEQUENCE [LARGE SCALE GENOMIC DNA]</scope>
    <source>
        <strain evidence="7">KCTC 3950</strain>
    </source>
</reference>
<dbReference type="PRINTS" id="PR01272">
    <property type="entry name" value="ACUCPROTEIN"/>
</dbReference>
<evidence type="ECO:0000259" key="5">
    <source>
        <dbReference type="Pfam" id="PF00850"/>
    </source>
</evidence>
<dbReference type="PANTHER" id="PTHR10625">
    <property type="entry name" value="HISTONE DEACETYLASE HDAC1-RELATED"/>
    <property type="match status" value="1"/>
</dbReference>
<feature type="domain" description="Histone deacetylase" evidence="5">
    <location>
        <begin position="25"/>
        <end position="323"/>
    </location>
</feature>
<evidence type="ECO:0000256" key="4">
    <source>
        <dbReference type="ARBA" id="ARBA00022627"/>
    </source>
</evidence>
<dbReference type="Gene3D" id="3.40.800.20">
    <property type="entry name" value="Histone deacetylase domain"/>
    <property type="match status" value="1"/>
</dbReference>
<evidence type="ECO:0000256" key="2">
    <source>
        <dbReference type="ARBA" id="ARBA00005947"/>
    </source>
</evidence>
<dbReference type="Proteomes" id="UP001597541">
    <property type="component" value="Unassembled WGS sequence"/>
</dbReference>
<comment type="similarity">
    <text evidence="2">Belongs to the histone deacetylase family.</text>
</comment>
<evidence type="ECO:0000313" key="6">
    <source>
        <dbReference type="EMBL" id="MFD2612883.1"/>
    </source>
</evidence>
<dbReference type="InterPro" id="IPR023696">
    <property type="entry name" value="Ureohydrolase_dom_sf"/>
</dbReference>
<name>A0ABW5PE71_9BACL</name>
<keyword evidence="7" id="KW-1185">Reference proteome</keyword>
<dbReference type="InterPro" id="IPR003085">
    <property type="entry name" value="AcuC"/>
</dbReference>
<dbReference type="SUPFAM" id="SSF52768">
    <property type="entry name" value="Arginase/deacetylase"/>
    <property type="match status" value="1"/>
</dbReference>
<evidence type="ECO:0000313" key="7">
    <source>
        <dbReference type="Proteomes" id="UP001597541"/>
    </source>
</evidence>
<protein>
    <recommendedName>
        <fullName evidence="3">Acetoin utilization protein AcuC</fullName>
    </recommendedName>
</protein>